<sequence>MSARGVTGAPPRSPAQRKQDALDLLATVRHTWAATGGEKGAHLVPLACVWDGGRVVMSTKAASLTARNLAANGTVRLAFGTAEDVVLLDGEAALVQAADVPDADRAALAALPLDPGRVPGCVYLFVVPRRVLAWRHLGEMADRVIMSDGRWVV</sequence>
<name>A1YZ61_9ACTN</name>
<gene>
    <name evidence="2" type="primary">pdmM</name>
</gene>
<dbReference type="Pfam" id="PF01243">
    <property type="entry name" value="PNPOx_N"/>
    <property type="match status" value="1"/>
</dbReference>
<reference evidence="2" key="1">
    <citation type="submission" date="2006-11" db="EMBL/GenBank/DDBJ databases">
        <title>Pradimicin biosynthetic gene cluster.</title>
        <authorList>
            <person name="Kim B.S."/>
            <person name="Kim B.C."/>
            <person name="Lee J.-M."/>
        </authorList>
    </citation>
    <scope>NUCLEOTIDE SEQUENCE</scope>
    <source>
        <strain evidence="2">P157-2</strain>
    </source>
</reference>
<dbReference type="InterPro" id="IPR012349">
    <property type="entry name" value="Split_barrel_FMN-bd"/>
</dbReference>
<dbReference type="EMBL" id="EF151801">
    <property type="protein sequence ID" value="ABM21746.1"/>
    <property type="molecule type" value="Genomic_DNA"/>
</dbReference>
<dbReference type="AlphaFoldDB" id="A1YZ61"/>
<evidence type="ECO:0000259" key="1">
    <source>
        <dbReference type="Pfam" id="PF01243"/>
    </source>
</evidence>
<protein>
    <submittedName>
        <fullName evidence="2">PdmM</fullName>
    </submittedName>
</protein>
<organism evidence="2">
    <name type="scientific">Actinomadura hibisca</name>
    <dbReference type="NCBI Taxonomy" id="68565"/>
    <lineage>
        <taxon>Bacteria</taxon>
        <taxon>Bacillati</taxon>
        <taxon>Actinomycetota</taxon>
        <taxon>Actinomycetes</taxon>
        <taxon>Streptosporangiales</taxon>
        <taxon>Thermomonosporaceae</taxon>
        <taxon>Actinomadura</taxon>
    </lineage>
</organism>
<proteinExistence type="predicted"/>
<feature type="domain" description="Pyridoxamine 5'-phosphate oxidase N-terminal" evidence="1">
    <location>
        <begin position="25"/>
        <end position="100"/>
    </location>
</feature>
<dbReference type="InterPro" id="IPR011576">
    <property type="entry name" value="Pyridox_Oxase_N"/>
</dbReference>
<dbReference type="Gene3D" id="2.30.110.10">
    <property type="entry name" value="Electron Transport, Fmn-binding Protein, Chain A"/>
    <property type="match status" value="1"/>
</dbReference>
<dbReference type="SUPFAM" id="SSF50475">
    <property type="entry name" value="FMN-binding split barrel"/>
    <property type="match status" value="1"/>
</dbReference>
<evidence type="ECO:0000313" key="2">
    <source>
        <dbReference type="EMBL" id="ABM21746.1"/>
    </source>
</evidence>
<accession>A1YZ61</accession>